<keyword evidence="3" id="KW-1185">Reference proteome</keyword>
<dbReference type="InterPro" id="IPR036388">
    <property type="entry name" value="WH-like_DNA-bd_sf"/>
</dbReference>
<sequence>MPIDQTDAAQLIADFSDAIRSGEDRFASGQLGQLTDALVEAIADDDVSVQRLLRAGLNEGLILFVKQTGATPRPGLAPGDARIQGIIEALSDVADTAIRKHQMRHLSSEGPDALALTVLEEVGRSHGLVSDRDIAHALGVRTADLGSTLNHLRESGLVQVTSSPNCFQYKATRQGLSAIRSGSVTNEGVTADSLTEDDKPSPGMRR</sequence>
<dbReference type="InterPro" id="IPR036390">
    <property type="entry name" value="WH_DNA-bd_sf"/>
</dbReference>
<gene>
    <name evidence="2" type="ORF">ACFFIC_14635</name>
</gene>
<evidence type="ECO:0000313" key="3">
    <source>
        <dbReference type="Proteomes" id="UP001589789"/>
    </source>
</evidence>
<feature type="region of interest" description="Disordered" evidence="1">
    <location>
        <begin position="183"/>
        <end position="206"/>
    </location>
</feature>
<organism evidence="2 3">
    <name type="scientific">Muricoccus vinaceus</name>
    <dbReference type="NCBI Taxonomy" id="424704"/>
    <lineage>
        <taxon>Bacteria</taxon>
        <taxon>Pseudomonadati</taxon>
        <taxon>Pseudomonadota</taxon>
        <taxon>Alphaproteobacteria</taxon>
        <taxon>Acetobacterales</taxon>
        <taxon>Roseomonadaceae</taxon>
        <taxon>Muricoccus</taxon>
    </lineage>
</organism>
<evidence type="ECO:0008006" key="4">
    <source>
        <dbReference type="Google" id="ProtNLM"/>
    </source>
</evidence>
<evidence type="ECO:0000256" key="1">
    <source>
        <dbReference type="SAM" id="MobiDB-lite"/>
    </source>
</evidence>
<comment type="caution">
    <text evidence="2">The sequence shown here is derived from an EMBL/GenBank/DDBJ whole genome shotgun (WGS) entry which is preliminary data.</text>
</comment>
<dbReference type="EMBL" id="JBHLVZ010000037">
    <property type="protein sequence ID" value="MFC0386774.1"/>
    <property type="molecule type" value="Genomic_DNA"/>
</dbReference>
<reference evidence="2 3" key="1">
    <citation type="submission" date="2024-09" db="EMBL/GenBank/DDBJ databases">
        <authorList>
            <person name="Sun Q."/>
            <person name="Mori K."/>
        </authorList>
    </citation>
    <scope>NUCLEOTIDE SEQUENCE [LARGE SCALE GENOMIC DNA]</scope>
    <source>
        <strain evidence="2 3">CCM 7468</strain>
    </source>
</reference>
<proteinExistence type="predicted"/>
<protein>
    <recommendedName>
        <fullName evidence="4">MarR family transcriptional regulator</fullName>
    </recommendedName>
</protein>
<name>A0ABV6IU71_9PROT</name>
<evidence type="ECO:0000313" key="2">
    <source>
        <dbReference type="EMBL" id="MFC0386774.1"/>
    </source>
</evidence>
<dbReference type="RefSeq" id="WP_377051553.1">
    <property type="nucleotide sequence ID" value="NZ_JBHLVZ010000037.1"/>
</dbReference>
<accession>A0ABV6IU71</accession>
<dbReference type="Proteomes" id="UP001589789">
    <property type="component" value="Unassembled WGS sequence"/>
</dbReference>
<dbReference type="Gene3D" id="1.10.10.10">
    <property type="entry name" value="Winged helix-like DNA-binding domain superfamily/Winged helix DNA-binding domain"/>
    <property type="match status" value="1"/>
</dbReference>
<dbReference type="SUPFAM" id="SSF46785">
    <property type="entry name" value="Winged helix' DNA-binding domain"/>
    <property type="match status" value="1"/>
</dbReference>